<dbReference type="InterPro" id="IPR011029">
    <property type="entry name" value="DEATH-like_dom_sf"/>
</dbReference>
<dbReference type="EMBL" id="CACVKT020006952">
    <property type="protein sequence ID" value="CAC5404461.1"/>
    <property type="molecule type" value="Genomic_DNA"/>
</dbReference>
<reference evidence="1 2" key="1">
    <citation type="submission" date="2020-06" db="EMBL/GenBank/DDBJ databases">
        <authorList>
            <person name="Li R."/>
            <person name="Bekaert M."/>
        </authorList>
    </citation>
    <scope>NUCLEOTIDE SEQUENCE [LARGE SCALE GENOMIC DNA]</scope>
    <source>
        <strain evidence="2">wild</strain>
    </source>
</reference>
<organism evidence="1 2">
    <name type="scientific">Mytilus coruscus</name>
    <name type="common">Sea mussel</name>
    <dbReference type="NCBI Taxonomy" id="42192"/>
    <lineage>
        <taxon>Eukaryota</taxon>
        <taxon>Metazoa</taxon>
        <taxon>Spiralia</taxon>
        <taxon>Lophotrochozoa</taxon>
        <taxon>Mollusca</taxon>
        <taxon>Bivalvia</taxon>
        <taxon>Autobranchia</taxon>
        <taxon>Pteriomorphia</taxon>
        <taxon>Mytilida</taxon>
        <taxon>Mytiloidea</taxon>
        <taxon>Mytilidae</taxon>
        <taxon>Mytilinae</taxon>
        <taxon>Mytilus</taxon>
    </lineage>
</organism>
<evidence type="ECO:0000313" key="2">
    <source>
        <dbReference type="Proteomes" id="UP000507470"/>
    </source>
</evidence>
<evidence type="ECO:0008006" key="3">
    <source>
        <dbReference type="Google" id="ProtNLM"/>
    </source>
</evidence>
<dbReference type="Gene3D" id="1.10.533.10">
    <property type="entry name" value="Death Domain, Fas"/>
    <property type="match status" value="2"/>
</dbReference>
<gene>
    <name evidence="1" type="ORF">MCOR_38242</name>
</gene>
<proteinExistence type="predicted"/>
<name>A0A6J8D9X2_MYTCO</name>
<dbReference type="Proteomes" id="UP000507470">
    <property type="component" value="Unassembled WGS sequence"/>
</dbReference>
<keyword evidence="2" id="KW-1185">Reference proteome</keyword>
<evidence type="ECO:0000313" key="1">
    <source>
        <dbReference type="EMBL" id="CAC5404461.1"/>
    </source>
</evidence>
<protein>
    <recommendedName>
        <fullName evidence="3">Death domain-containing protein</fullName>
    </recommendedName>
</protein>
<dbReference type="AlphaFoldDB" id="A0A6J8D9X2"/>
<sequence length="665" mass="76708">MNDVSSTAGYELYAFIYKKKLSLKIVLASKCELSHESVMDKQKKMKTEFVKKVTDMFGTHEMKKHIVFDPVFFINGTDKDDHEITLLKNKLVSIARNQPSWGLRRPMSWVPLELQITNMKKDNINIIHKTHLTEANKMNGDLALSDKQLDDFLLTQHALGKIMYFNQPGIDNFIIIYPPALVNILRSFITDEIFWPKEEILRDILGRMTDTGKIYKKHLFKLWQQQKFHNDMPDDDFKEFIIQVLVHLDVLVQPKRYSGMIDAHVDYYLVPCIVKNKMPMSFIDEKSFAERTLSLVYRLQKSSIPSALSFKLIGAVSGIWPIMELNGRPLLYHSSAVLCVDGKTQFRIIVEDTKIIVFLTHISSKSSISPDIAASIQECLTRTLEMVLKFYLSNIGKSHQKANVSDLFKIEIGEVCCRSSCTVSVSEAKLNSNWVCHYRNDHSSRYPLMWVFNKAQEDCSSHCPGLPNNILKNSPSELELARFADQLTNNTCKQLMVYLGLQQKDWEDIEDWYTGNCVRIMALHSWKTKRIKGKPTKTFGNLLEALKEVGDTRHLLCKVFREDTDLLDRADVRLQHIPHDDDLKDLHKNIGNCAIQLGIELGVSISSIKETMVRYHKDMYGQIDDILRKWKSSRAVKPTIYRLMLALERVDNGGLDYLKERYLGQ</sequence>
<dbReference type="SUPFAM" id="SSF47986">
    <property type="entry name" value="DEATH domain"/>
    <property type="match status" value="1"/>
</dbReference>
<dbReference type="CDD" id="cd01670">
    <property type="entry name" value="Death"/>
    <property type="match status" value="1"/>
</dbReference>
<accession>A0A6J8D9X2</accession>
<dbReference type="OrthoDB" id="5962960at2759"/>